<feature type="compositionally biased region" description="Polar residues" evidence="1">
    <location>
        <begin position="13"/>
        <end position="23"/>
    </location>
</feature>
<evidence type="ECO:0000256" key="1">
    <source>
        <dbReference type="SAM" id="MobiDB-lite"/>
    </source>
</evidence>
<reference evidence="3" key="1">
    <citation type="journal article" date="2020" name="Stud. Mycol.">
        <title>101 Dothideomycetes genomes: a test case for predicting lifestyles and emergence of pathogens.</title>
        <authorList>
            <person name="Haridas S."/>
            <person name="Albert R."/>
            <person name="Binder M."/>
            <person name="Bloem J."/>
            <person name="Labutti K."/>
            <person name="Salamov A."/>
            <person name="Andreopoulos B."/>
            <person name="Baker S."/>
            <person name="Barry K."/>
            <person name="Bills G."/>
            <person name="Bluhm B."/>
            <person name="Cannon C."/>
            <person name="Castanera R."/>
            <person name="Culley D."/>
            <person name="Daum C."/>
            <person name="Ezra D."/>
            <person name="Gonzalez J."/>
            <person name="Henrissat B."/>
            <person name="Kuo A."/>
            <person name="Liang C."/>
            <person name="Lipzen A."/>
            <person name="Lutzoni F."/>
            <person name="Magnuson J."/>
            <person name="Mondo S."/>
            <person name="Nolan M."/>
            <person name="Ohm R."/>
            <person name="Pangilinan J."/>
            <person name="Park H.-J."/>
            <person name="Ramirez L."/>
            <person name="Alfaro M."/>
            <person name="Sun H."/>
            <person name="Tritt A."/>
            <person name="Yoshinaga Y."/>
            <person name="Zwiers L.-H."/>
            <person name="Turgeon B."/>
            <person name="Goodwin S."/>
            <person name="Spatafora J."/>
            <person name="Crous P."/>
            <person name="Grigoriev I."/>
        </authorList>
    </citation>
    <scope>NUCLEOTIDE SEQUENCE</scope>
    <source>
        <strain evidence="3">CBS 133067</strain>
    </source>
</reference>
<evidence type="ECO:0000313" key="4">
    <source>
        <dbReference type="Proteomes" id="UP000799772"/>
    </source>
</evidence>
<feature type="region of interest" description="Disordered" evidence="1">
    <location>
        <begin position="152"/>
        <end position="340"/>
    </location>
</feature>
<feature type="compositionally biased region" description="Basic and acidic residues" evidence="1">
    <location>
        <begin position="153"/>
        <end position="163"/>
    </location>
</feature>
<dbReference type="OrthoDB" id="29523at2759"/>
<evidence type="ECO:0000313" key="3">
    <source>
        <dbReference type="EMBL" id="KAF2098626.1"/>
    </source>
</evidence>
<feature type="compositionally biased region" description="Acidic residues" evidence="1">
    <location>
        <begin position="268"/>
        <end position="280"/>
    </location>
</feature>
<name>A0A9P4II52_9PEZI</name>
<feature type="compositionally biased region" description="Basic residues" evidence="1">
    <location>
        <begin position="294"/>
        <end position="316"/>
    </location>
</feature>
<feature type="compositionally biased region" description="Basic residues" evidence="1">
    <location>
        <begin position="201"/>
        <end position="214"/>
    </location>
</feature>
<feature type="compositionally biased region" description="Basic residues" evidence="1">
    <location>
        <begin position="253"/>
        <end position="262"/>
    </location>
</feature>
<accession>A0A9P4II52</accession>
<sequence length="403" mass="45098">MGLSGPKRKTKISNDPNNNAWSRNTDRFGHKILTAHGWTPGSYLGAKNASHSDHYTVANASHIRVLLKEDNLGLGARRPGETAENFGLSALQGLLGRLNGKSEGELKKEEKSRQDVQLASFHAQRWGRMHFVSGGFLVGDVMEKKIEKKIKKEKVESQEDVPIKMEQSGWSDASMEGVGAKKRKRSEVDEPAATDEASRTTKTKKRKQKQKHAVHPVNAQTGEESSEQECNASGNTKVPSTRSFHSAETNMSKSKRKKKKAKDSREVSEDDNVDGAEEGLAEDRNTDTDATRKAERKKRKEERRMKREAKRLKRERRAQQSEPKDEDTQDTQDIQDNPSKVQIVVEATEVKVKTPSDSASSATTTVNFASGRHAVRQRYIRQKKMASLDPQALKEIFMIKAPA</sequence>
<feature type="domain" description="G-patch" evidence="2">
    <location>
        <begin position="25"/>
        <end position="79"/>
    </location>
</feature>
<feature type="region of interest" description="Disordered" evidence="1">
    <location>
        <begin position="1"/>
        <end position="24"/>
    </location>
</feature>
<organism evidence="3 4">
    <name type="scientific">Rhizodiscina lignyota</name>
    <dbReference type="NCBI Taxonomy" id="1504668"/>
    <lineage>
        <taxon>Eukaryota</taxon>
        <taxon>Fungi</taxon>
        <taxon>Dikarya</taxon>
        <taxon>Ascomycota</taxon>
        <taxon>Pezizomycotina</taxon>
        <taxon>Dothideomycetes</taxon>
        <taxon>Pleosporomycetidae</taxon>
        <taxon>Aulographales</taxon>
        <taxon>Rhizodiscinaceae</taxon>
        <taxon>Rhizodiscina</taxon>
    </lineage>
</organism>
<comment type="caution">
    <text evidence="3">The sequence shown here is derived from an EMBL/GenBank/DDBJ whole genome shotgun (WGS) entry which is preliminary data.</text>
</comment>
<dbReference type="AlphaFoldDB" id="A0A9P4II52"/>
<dbReference type="InterPro" id="IPR000467">
    <property type="entry name" value="G_patch_dom"/>
</dbReference>
<evidence type="ECO:0000259" key="2">
    <source>
        <dbReference type="PROSITE" id="PS50174"/>
    </source>
</evidence>
<feature type="compositionally biased region" description="Basic residues" evidence="1">
    <location>
        <begin position="1"/>
        <end position="11"/>
    </location>
</feature>
<dbReference type="PROSITE" id="PS50174">
    <property type="entry name" value="G_PATCH"/>
    <property type="match status" value="1"/>
</dbReference>
<feature type="compositionally biased region" description="Basic and acidic residues" evidence="1">
    <location>
        <begin position="281"/>
        <end position="293"/>
    </location>
</feature>
<feature type="compositionally biased region" description="Polar residues" evidence="1">
    <location>
        <begin position="218"/>
        <end position="251"/>
    </location>
</feature>
<dbReference type="Proteomes" id="UP000799772">
    <property type="component" value="Unassembled WGS sequence"/>
</dbReference>
<gene>
    <name evidence="3" type="ORF">NA57DRAFT_75864</name>
</gene>
<protein>
    <recommendedName>
        <fullName evidence="2">G-patch domain-containing protein</fullName>
    </recommendedName>
</protein>
<proteinExistence type="predicted"/>
<dbReference type="EMBL" id="ML978126">
    <property type="protein sequence ID" value="KAF2098626.1"/>
    <property type="molecule type" value="Genomic_DNA"/>
</dbReference>
<keyword evidence="4" id="KW-1185">Reference proteome</keyword>
<dbReference type="GO" id="GO:0003676">
    <property type="term" value="F:nucleic acid binding"/>
    <property type="evidence" value="ECO:0007669"/>
    <property type="project" value="InterPro"/>
</dbReference>